<dbReference type="EMBL" id="JAGUCN010000002">
    <property type="protein sequence ID" value="MBS2210219.1"/>
    <property type="molecule type" value="Genomic_DNA"/>
</dbReference>
<sequence length="42" mass="4740">MTDILYKEESYKVIGACMAVHSQLGPSFLEAVYQEALEKEFA</sequence>
<proteinExistence type="predicted"/>
<comment type="caution">
    <text evidence="1">The sequence shown here is derived from an EMBL/GenBank/DDBJ whole genome shotgun (WGS) entry which is preliminary data.</text>
</comment>
<evidence type="ECO:0000313" key="1">
    <source>
        <dbReference type="EMBL" id="MBS2210219.1"/>
    </source>
</evidence>
<accession>A0ABS5K5E2</accession>
<gene>
    <name evidence="1" type="ORF">KEM09_02335</name>
</gene>
<evidence type="ECO:0000313" key="2">
    <source>
        <dbReference type="Proteomes" id="UP000721861"/>
    </source>
</evidence>
<protein>
    <submittedName>
        <fullName evidence="1">GxxExxY protein</fullName>
    </submittedName>
</protein>
<name>A0ABS5K5E2_9BACT</name>
<dbReference type="InterPro" id="IPR026350">
    <property type="entry name" value="GxxExxY"/>
</dbReference>
<organism evidence="1 2">
    <name type="scientific">Carboxylicivirga mesophila</name>
    <dbReference type="NCBI Taxonomy" id="1166478"/>
    <lineage>
        <taxon>Bacteria</taxon>
        <taxon>Pseudomonadati</taxon>
        <taxon>Bacteroidota</taxon>
        <taxon>Bacteroidia</taxon>
        <taxon>Marinilabiliales</taxon>
        <taxon>Marinilabiliaceae</taxon>
        <taxon>Carboxylicivirga</taxon>
    </lineage>
</organism>
<dbReference type="Pfam" id="PF13366">
    <property type="entry name" value="PDDEXK_3"/>
    <property type="match status" value="1"/>
</dbReference>
<dbReference type="Proteomes" id="UP000721861">
    <property type="component" value="Unassembled WGS sequence"/>
</dbReference>
<dbReference type="NCBIfam" id="TIGR04256">
    <property type="entry name" value="GxxExxY"/>
    <property type="match status" value="1"/>
</dbReference>
<keyword evidence="2" id="KW-1185">Reference proteome</keyword>
<reference evidence="1 2" key="1">
    <citation type="journal article" date="2014" name="Int. J. Syst. Evol. Microbiol.">
        <title>Carboxylicivirga gen. nov. in the family Marinilabiliaceae with two novel species, Carboxylicivirga mesophila sp. nov. and Carboxylicivirga taeanensis sp. nov., and reclassification of Cytophaga fermentans as Saccharicrinis fermentans gen. nov., comb. nov.</title>
        <authorList>
            <person name="Yang S.H."/>
            <person name="Seo H.S."/>
            <person name="Woo J.H."/>
            <person name="Oh H.M."/>
            <person name="Jang H."/>
            <person name="Lee J.H."/>
            <person name="Kim S.J."/>
            <person name="Kwon K.K."/>
        </authorList>
    </citation>
    <scope>NUCLEOTIDE SEQUENCE [LARGE SCALE GENOMIC DNA]</scope>
    <source>
        <strain evidence="1 2">JCM 18290</strain>
    </source>
</reference>